<comment type="caution">
    <text evidence="7">The sequence shown here is derived from an EMBL/GenBank/DDBJ whole genome shotgun (WGS) entry which is preliminary data.</text>
</comment>
<dbReference type="InterPro" id="IPR015422">
    <property type="entry name" value="PyrdxlP-dep_Trfase_small"/>
</dbReference>
<dbReference type="NCBIfam" id="NF005682">
    <property type="entry name" value="PRK07480.1"/>
    <property type="match status" value="1"/>
</dbReference>
<accession>A0A5C9A222</accession>
<keyword evidence="4 7" id="KW-0808">Transferase</keyword>
<dbReference type="GO" id="GO:0030170">
    <property type="term" value="F:pyridoxal phosphate binding"/>
    <property type="evidence" value="ECO:0007669"/>
    <property type="project" value="InterPro"/>
</dbReference>
<dbReference type="FunFam" id="3.40.640.10:FF:000014">
    <property type="entry name" value="Adenosylmethionine-8-amino-7-oxononanoate aminotransferase, probable"/>
    <property type="match status" value="1"/>
</dbReference>
<comment type="similarity">
    <text evidence="2 6">Belongs to the class-III pyridoxal-phosphate-dependent aminotransferase family.</text>
</comment>
<dbReference type="AlphaFoldDB" id="A0A5C9A222"/>
<dbReference type="RefSeq" id="WP_148068396.1">
    <property type="nucleotide sequence ID" value="NZ_VRZA01000003.1"/>
</dbReference>
<keyword evidence="8" id="KW-1185">Reference proteome</keyword>
<dbReference type="EMBL" id="VRZA01000003">
    <property type="protein sequence ID" value="TXS94054.1"/>
    <property type="molecule type" value="Genomic_DNA"/>
</dbReference>
<dbReference type="InterPro" id="IPR049704">
    <property type="entry name" value="Aminotrans_3_PPA_site"/>
</dbReference>
<dbReference type="InterPro" id="IPR005814">
    <property type="entry name" value="Aminotrans_3"/>
</dbReference>
<evidence type="ECO:0000256" key="4">
    <source>
        <dbReference type="ARBA" id="ARBA00022679"/>
    </source>
</evidence>
<dbReference type="InterPro" id="IPR015421">
    <property type="entry name" value="PyrdxlP-dep_Trfase_major"/>
</dbReference>
<keyword evidence="3 7" id="KW-0032">Aminotransferase</keyword>
<evidence type="ECO:0000256" key="5">
    <source>
        <dbReference type="ARBA" id="ARBA00022898"/>
    </source>
</evidence>
<evidence type="ECO:0000256" key="1">
    <source>
        <dbReference type="ARBA" id="ARBA00001933"/>
    </source>
</evidence>
<dbReference type="PROSITE" id="PS00600">
    <property type="entry name" value="AA_TRANSFER_CLASS_3"/>
    <property type="match status" value="1"/>
</dbReference>
<evidence type="ECO:0000256" key="3">
    <source>
        <dbReference type="ARBA" id="ARBA00022576"/>
    </source>
</evidence>
<evidence type="ECO:0000313" key="8">
    <source>
        <dbReference type="Proteomes" id="UP000321039"/>
    </source>
</evidence>
<dbReference type="PIRSF" id="PIRSF000521">
    <property type="entry name" value="Transaminase_4ab_Lys_Orn"/>
    <property type="match status" value="1"/>
</dbReference>
<sequence length="455" mass="49779">MNKPADTAALKQLDRAHHLHPFTDLHAYAEQGGRIVNRAEHIYIHDTDGNTMLDGMSGLWCCNLGYSQKQIVEAVYRQLQELPYYNNFFKCSNQPAVELATMLSEVTPGQFKHVFFTNSGSEANDTNIRLVHRYYDLLGKPEKKLIISRKNAYHGSTIAAGSLGGMAPMHKQVIGLDYIHHINQPHWFENGGDMSPEDYGVQVARELEAKIDELGEDKVAAFIAEPVQGAGGVIIPPSTYWPEVQRICDERDILLIADEVICGFGRTGKWWGSETYGMKPHLMTFAKAVTNGYMPLGGVMVGDKVADVLLAGGGEFAHGLTYSGHPAACAAGIATLNVLKETNIIETSATEVAPHFQRRLREFESHPVVGQVRGQGMFAAVELVKDKGSRERLAPESAGAVFCRDSANKNGLMVRQTGDAMIMAPPLVCSTGEIDILIEKLGIALDETAAHYGVK</sequence>
<evidence type="ECO:0000256" key="6">
    <source>
        <dbReference type="RuleBase" id="RU003560"/>
    </source>
</evidence>
<reference evidence="7 8" key="1">
    <citation type="submission" date="2019-08" db="EMBL/GenBank/DDBJ databases">
        <title>Parahaliea maris sp. nov., isolated from the surface seawater.</title>
        <authorList>
            <person name="Liu Y."/>
        </authorList>
    </citation>
    <scope>NUCLEOTIDE SEQUENCE [LARGE SCALE GENOMIC DNA]</scope>
    <source>
        <strain evidence="7 8">HSLHS9</strain>
    </source>
</reference>
<dbReference type="Gene3D" id="3.90.1150.10">
    <property type="entry name" value="Aspartate Aminotransferase, domain 1"/>
    <property type="match status" value="1"/>
</dbReference>
<dbReference type="Pfam" id="PF00202">
    <property type="entry name" value="Aminotran_3"/>
    <property type="match status" value="1"/>
</dbReference>
<evidence type="ECO:0000313" key="7">
    <source>
        <dbReference type="EMBL" id="TXS94054.1"/>
    </source>
</evidence>
<gene>
    <name evidence="7" type="ORF">FV139_10605</name>
</gene>
<proteinExistence type="inferred from homology"/>
<name>A0A5C9A222_9GAMM</name>
<keyword evidence="5 6" id="KW-0663">Pyridoxal phosphate</keyword>
<protein>
    <submittedName>
        <fullName evidence="7">Aminotransferase class III-fold pyridoxal phosphate-dependent enzyme</fullName>
    </submittedName>
</protein>
<dbReference type="GO" id="GO:0005829">
    <property type="term" value="C:cytosol"/>
    <property type="evidence" value="ECO:0007669"/>
    <property type="project" value="TreeGrafter"/>
</dbReference>
<evidence type="ECO:0000256" key="2">
    <source>
        <dbReference type="ARBA" id="ARBA00008954"/>
    </source>
</evidence>
<comment type="cofactor">
    <cofactor evidence="1">
        <name>pyridoxal 5'-phosphate</name>
        <dbReference type="ChEBI" id="CHEBI:597326"/>
    </cofactor>
</comment>
<dbReference type="PANTHER" id="PTHR43094">
    <property type="entry name" value="AMINOTRANSFERASE"/>
    <property type="match status" value="1"/>
</dbReference>
<dbReference type="CDD" id="cd00610">
    <property type="entry name" value="OAT_like"/>
    <property type="match status" value="1"/>
</dbReference>
<dbReference type="InterPro" id="IPR015424">
    <property type="entry name" value="PyrdxlP-dep_Trfase"/>
</dbReference>
<dbReference type="PANTHER" id="PTHR43094:SF1">
    <property type="entry name" value="AMINOTRANSFERASE CLASS-III"/>
    <property type="match status" value="1"/>
</dbReference>
<organism evidence="7 8">
    <name type="scientific">Parahaliea maris</name>
    <dbReference type="NCBI Taxonomy" id="2716870"/>
    <lineage>
        <taxon>Bacteria</taxon>
        <taxon>Pseudomonadati</taxon>
        <taxon>Pseudomonadota</taxon>
        <taxon>Gammaproteobacteria</taxon>
        <taxon>Cellvibrionales</taxon>
        <taxon>Halieaceae</taxon>
        <taxon>Parahaliea</taxon>
    </lineage>
</organism>
<dbReference type="SUPFAM" id="SSF53383">
    <property type="entry name" value="PLP-dependent transferases"/>
    <property type="match status" value="1"/>
</dbReference>
<dbReference type="Proteomes" id="UP000321039">
    <property type="component" value="Unassembled WGS sequence"/>
</dbReference>
<dbReference type="Gene3D" id="3.40.640.10">
    <property type="entry name" value="Type I PLP-dependent aspartate aminotransferase-like (Major domain)"/>
    <property type="match status" value="1"/>
</dbReference>
<dbReference type="GO" id="GO:0008483">
    <property type="term" value="F:transaminase activity"/>
    <property type="evidence" value="ECO:0007669"/>
    <property type="project" value="UniProtKB-KW"/>
</dbReference>